<name>A0A422MDB4_LACPA</name>
<organism evidence="1 2">
    <name type="scientific">Lacticaseibacillus paracasei</name>
    <name type="common">Lactobacillus paracasei</name>
    <dbReference type="NCBI Taxonomy" id="1597"/>
    <lineage>
        <taxon>Bacteria</taxon>
        <taxon>Bacillati</taxon>
        <taxon>Bacillota</taxon>
        <taxon>Bacilli</taxon>
        <taxon>Lactobacillales</taxon>
        <taxon>Lactobacillaceae</taxon>
        <taxon>Lacticaseibacillus</taxon>
    </lineage>
</organism>
<reference evidence="1 2" key="1">
    <citation type="journal article" date="2018" name="Front. Microbiol.">
        <title>Conversion of Methionine to Cysteine in Lactobacillus paracasei Depends on the Highly Mobile cysK-ctl-cysE Gene Cluster.</title>
        <authorList>
            <person name="Wuthrich D."/>
            <person name="Irmler S."/>
            <person name="Berthoud H."/>
            <person name="Guggenbuhl B."/>
            <person name="Eugster E."/>
            <person name="Bruggmann R."/>
        </authorList>
    </citation>
    <scope>NUCLEOTIDE SEQUENCE [LARGE SCALE GENOMIC DNA]</scope>
    <source>
        <strain evidence="1 2">FAM18172</strain>
    </source>
</reference>
<dbReference type="AlphaFoldDB" id="A0A422MDB4"/>
<proteinExistence type="predicted"/>
<protein>
    <submittedName>
        <fullName evidence="1">Uncharacterized protein</fullName>
    </submittedName>
</protein>
<dbReference type="EMBL" id="LKFU01000042">
    <property type="protein sequence ID" value="RND87786.1"/>
    <property type="molecule type" value="Genomic_DNA"/>
</dbReference>
<sequence length="123" mass="14106">MLIFGAPYSNDDYYFVAKGRILKFSEDAPDEDLYTAQDGEEIKIGNSNRDLFVGIQRGSEDAALYDTKQGIRNTRMDYKSHHAFSDIISNARLLTIPYIPIDEKRKYKENIVKAVDILLHQSN</sequence>
<dbReference type="Proteomes" id="UP000285532">
    <property type="component" value="Unassembled WGS sequence"/>
</dbReference>
<accession>A0A422MDB4</accession>
<gene>
    <name evidence="1" type="ORF">FAM18172_00645</name>
</gene>
<dbReference type="RefSeq" id="WP_128518821.1">
    <property type="nucleotide sequence ID" value="NZ_LKFU01000042.1"/>
</dbReference>
<evidence type="ECO:0000313" key="1">
    <source>
        <dbReference type="EMBL" id="RND87786.1"/>
    </source>
</evidence>
<comment type="caution">
    <text evidence="1">The sequence shown here is derived from an EMBL/GenBank/DDBJ whole genome shotgun (WGS) entry which is preliminary data.</text>
</comment>
<evidence type="ECO:0000313" key="2">
    <source>
        <dbReference type="Proteomes" id="UP000285532"/>
    </source>
</evidence>